<reference evidence="4 5" key="1">
    <citation type="journal article" date="2014" name="Genome Announc.">
        <title>Draft Genome Sequence of Cytophaga fermentans JCM 21142T, a Facultative Anaerobe Isolated from Marine Mud.</title>
        <authorList>
            <person name="Starns D."/>
            <person name="Oshima K."/>
            <person name="Suda W."/>
            <person name="Iino T."/>
            <person name="Yuki M."/>
            <person name="Inoue J."/>
            <person name="Kitamura K."/>
            <person name="Iida T."/>
            <person name="Darby A."/>
            <person name="Hattori M."/>
            <person name="Ohkuma M."/>
        </authorList>
    </citation>
    <scope>NUCLEOTIDE SEQUENCE [LARGE SCALE GENOMIC DNA]</scope>
    <source>
        <strain evidence="4 5">JCM 21142</strain>
    </source>
</reference>
<comment type="caution">
    <text evidence="4">The sequence shown here is derived from an EMBL/GenBank/DDBJ whole genome shotgun (WGS) entry which is preliminary data.</text>
</comment>
<evidence type="ECO:0000256" key="1">
    <source>
        <dbReference type="ARBA" id="ARBA00008270"/>
    </source>
</evidence>
<proteinExistence type="inferred from homology"/>
<dbReference type="SUPFAM" id="SSF54506">
    <property type="entry name" value="Diaminopimelate epimerase-like"/>
    <property type="match status" value="1"/>
</dbReference>
<feature type="active site" evidence="3">
    <location>
        <position position="46"/>
    </location>
</feature>
<dbReference type="Pfam" id="PF02567">
    <property type="entry name" value="PhzC-PhzF"/>
    <property type="match status" value="1"/>
</dbReference>
<dbReference type="EMBL" id="BAMD01000040">
    <property type="protein sequence ID" value="GAF04238.1"/>
    <property type="molecule type" value="Genomic_DNA"/>
</dbReference>
<organism evidence="4 5">
    <name type="scientific">Saccharicrinis fermentans DSM 9555 = JCM 21142</name>
    <dbReference type="NCBI Taxonomy" id="869213"/>
    <lineage>
        <taxon>Bacteria</taxon>
        <taxon>Pseudomonadati</taxon>
        <taxon>Bacteroidota</taxon>
        <taxon>Bacteroidia</taxon>
        <taxon>Marinilabiliales</taxon>
        <taxon>Marinilabiliaceae</taxon>
        <taxon>Saccharicrinis</taxon>
    </lineage>
</organism>
<dbReference type="RefSeq" id="WP_027472544.1">
    <property type="nucleotide sequence ID" value="NZ_BAMD01000040.1"/>
</dbReference>
<evidence type="ECO:0000256" key="3">
    <source>
        <dbReference type="PIRSR" id="PIRSR016184-1"/>
    </source>
</evidence>
<evidence type="ECO:0000313" key="5">
    <source>
        <dbReference type="Proteomes" id="UP000019402"/>
    </source>
</evidence>
<dbReference type="OrthoDB" id="9788221at2"/>
<dbReference type="AlphaFoldDB" id="W7Y9Q2"/>
<dbReference type="PANTHER" id="PTHR13774:SF17">
    <property type="entry name" value="PHENAZINE BIOSYNTHESIS-LIKE DOMAIN-CONTAINING PROTEIN"/>
    <property type="match status" value="1"/>
</dbReference>
<dbReference type="GO" id="GO:0005737">
    <property type="term" value="C:cytoplasm"/>
    <property type="evidence" value="ECO:0007669"/>
    <property type="project" value="TreeGrafter"/>
</dbReference>
<dbReference type="GO" id="GO:0016853">
    <property type="term" value="F:isomerase activity"/>
    <property type="evidence" value="ECO:0007669"/>
    <property type="project" value="UniProtKB-KW"/>
</dbReference>
<comment type="similarity">
    <text evidence="1">Belongs to the PhzF family.</text>
</comment>
<dbReference type="PIRSF" id="PIRSF016184">
    <property type="entry name" value="PhzC_PhzF"/>
    <property type="match status" value="1"/>
</dbReference>
<dbReference type="PANTHER" id="PTHR13774">
    <property type="entry name" value="PHENAZINE BIOSYNTHESIS PROTEIN"/>
    <property type="match status" value="1"/>
</dbReference>
<evidence type="ECO:0000256" key="2">
    <source>
        <dbReference type="ARBA" id="ARBA00023235"/>
    </source>
</evidence>
<dbReference type="InterPro" id="IPR003719">
    <property type="entry name" value="Phenazine_PhzF-like"/>
</dbReference>
<gene>
    <name evidence="4" type="ORF">JCM21142_72935</name>
</gene>
<sequence>MRTHIYHVDAFTNELFKGNPAAIVKLKKWLDEDLMLKIAQENNLSETAFIAPIADQLHIRWFTPTTEVDLCGHATLAAAHILFTHEDFEGDQVFFQSKSGTLKVYNNFENLTLDFPADTIQAIKELPELMKLDAQHVVKEVYKGKTDLMFVLDKQKDIEEYLPNLALIRQLNCRGLIITAPGENTDFVSRFFGPQTGINEDPVTGSAHTTLTPFWADRLKKNKLTAAQLSKRGGNLTCELKGDRVFIGGTCQTYFKGELFI</sequence>
<dbReference type="STRING" id="869213.GCA_000517085_03065"/>
<name>W7Y9Q2_9BACT</name>
<dbReference type="Proteomes" id="UP000019402">
    <property type="component" value="Unassembled WGS sequence"/>
</dbReference>
<dbReference type="eggNOG" id="COG0384">
    <property type="taxonomic scope" value="Bacteria"/>
</dbReference>
<evidence type="ECO:0000313" key="4">
    <source>
        <dbReference type="EMBL" id="GAF04238.1"/>
    </source>
</evidence>
<accession>W7Y9Q2</accession>
<protein>
    <submittedName>
        <fullName evidence="4">Putative isomerase YddE</fullName>
    </submittedName>
</protein>
<dbReference type="NCBIfam" id="TIGR00654">
    <property type="entry name" value="PhzF_family"/>
    <property type="match status" value="1"/>
</dbReference>
<keyword evidence="5" id="KW-1185">Reference proteome</keyword>
<dbReference type="Gene3D" id="3.10.310.10">
    <property type="entry name" value="Diaminopimelate Epimerase, Chain A, domain 1"/>
    <property type="match status" value="2"/>
</dbReference>
<keyword evidence="2 4" id="KW-0413">Isomerase</keyword>